<keyword evidence="1 6" id="KW-0540">Nuclease</keyword>
<dbReference type="InterPro" id="IPR006310">
    <property type="entry name" value="DinG"/>
</dbReference>
<dbReference type="InterPro" id="IPR001650">
    <property type="entry name" value="Helicase_C-like"/>
</dbReference>
<feature type="short sequence motif" description="DEAH box" evidence="6">
    <location>
        <begin position="461"/>
        <end position="464"/>
    </location>
</feature>
<dbReference type="Proteomes" id="UP001589738">
    <property type="component" value="Unassembled WGS sequence"/>
</dbReference>
<dbReference type="EMBL" id="JBHLUU010000093">
    <property type="protein sequence ID" value="MFC0476164.1"/>
    <property type="molecule type" value="Genomic_DNA"/>
</dbReference>
<dbReference type="HAMAP" id="MF_02206">
    <property type="entry name" value="DinG_exonucl"/>
    <property type="match status" value="1"/>
</dbReference>
<evidence type="ECO:0000256" key="1">
    <source>
        <dbReference type="ARBA" id="ARBA00022722"/>
    </source>
</evidence>
<dbReference type="Pfam" id="PF13307">
    <property type="entry name" value="Helicase_C_2"/>
    <property type="match status" value="1"/>
</dbReference>
<dbReference type="SUPFAM" id="SSF53098">
    <property type="entry name" value="Ribonuclease H-like"/>
    <property type="match status" value="1"/>
</dbReference>
<dbReference type="InterPro" id="IPR045028">
    <property type="entry name" value="DinG/Rad3-like"/>
</dbReference>
<dbReference type="InterPro" id="IPR027417">
    <property type="entry name" value="P-loop_NTPase"/>
</dbReference>
<dbReference type="InterPro" id="IPR036397">
    <property type="entry name" value="RNaseH_sf"/>
</dbReference>
<keyword evidence="5 6" id="KW-0067">ATP-binding</keyword>
<evidence type="ECO:0000259" key="8">
    <source>
        <dbReference type="PROSITE" id="PS51193"/>
    </source>
</evidence>
<dbReference type="InterPro" id="IPR012337">
    <property type="entry name" value="RNaseH-like_sf"/>
</dbReference>
<accession>A0ABV6KS58</accession>
<dbReference type="SMART" id="SM00479">
    <property type="entry name" value="EXOIII"/>
    <property type="match status" value="1"/>
</dbReference>
<dbReference type="PANTHER" id="PTHR11472">
    <property type="entry name" value="DNA REPAIR DEAD HELICASE RAD3/XP-D SUBFAMILY MEMBER"/>
    <property type="match status" value="1"/>
</dbReference>
<feature type="domain" description="Helicase C-terminal" evidence="9">
    <location>
        <begin position="743"/>
        <end position="922"/>
    </location>
</feature>
<feature type="domain" description="Helicase ATP-binding" evidence="8">
    <location>
        <begin position="248"/>
        <end position="521"/>
    </location>
</feature>
<dbReference type="Pfam" id="PF04851">
    <property type="entry name" value="ResIII"/>
    <property type="match status" value="1"/>
</dbReference>
<dbReference type="GO" id="GO:0016787">
    <property type="term" value="F:hydrolase activity"/>
    <property type="evidence" value="ECO:0007669"/>
    <property type="project" value="UniProtKB-KW"/>
</dbReference>
<dbReference type="PROSITE" id="PS51194">
    <property type="entry name" value="HELICASE_CTER"/>
    <property type="match status" value="1"/>
</dbReference>
<keyword evidence="11" id="KW-1185">Reference proteome</keyword>
<dbReference type="SUPFAM" id="SSF52540">
    <property type="entry name" value="P-loop containing nucleoside triphosphate hydrolases"/>
    <property type="match status" value="1"/>
</dbReference>
<dbReference type="EC" id="3.1.-.-" evidence="6 7"/>
<evidence type="ECO:0000256" key="7">
    <source>
        <dbReference type="RuleBase" id="RU364106"/>
    </source>
</evidence>
<dbReference type="RefSeq" id="WP_377058345.1">
    <property type="nucleotide sequence ID" value="NZ_JBHLUU010000093.1"/>
</dbReference>
<keyword evidence="2 6" id="KW-0547">Nucleotide-binding</keyword>
<evidence type="ECO:0000313" key="10">
    <source>
        <dbReference type="EMBL" id="MFC0476164.1"/>
    </source>
</evidence>
<dbReference type="Pfam" id="PF00929">
    <property type="entry name" value="RNase_T"/>
    <property type="match status" value="1"/>
</dbReference>
<dbReference type="InterPro" id="IPR006054">
    <property type="entry name" value="DnaQ"/>
</dbReference>
<name>A0ABV6KS58_9BACI</name>
<dbReference type="SMART" id="SM00491">
    <property type="entry name" value="HELICc2"/>
    <property type="match status" value="1"/>
</dbReference>
<protein>
    <recommendedName>
        <fullName evidence="6 7">3'-5' exonuclease DinG</fullName>
        <ecNumber evidence="6 7">3.1.-.-</ecNumber>
    </recommendedName>
</protein>
<organism evidence="10 11">
    <name type="scientific">Robertmurraya beringensis</name>
    <dbReference type="NCBI Taxonomy" id="641660"/>
    <lineage>
        <taxon>Bacteria</taxon>
        <taxon>Bacillati</taxon>
        <taxon>Bacillota</taxon>
        <taxon>Bacilli</taxon>
        <taxon>Bacillales</taxon>
        <taxon>Bacillaceae</taxon>
        <taxon>Robertmurraya</taxon>
    </lineage>
</organism>
<dbReference type="NCBIfam" id="TIGR01407">
    <property type="entry name" value="dinG_rel"/>
    <property type="match status" value="1"/>
</dbReference>
<evidence type="ECO:0000256" key="4">
    <source>
        <dbReference type="ARBA" id="ARBA00022839"/>
    </source>
</evidence>
<comment type="caution">
    <text evidence="10">The sequence shown here is derived from an EMBL/GenBank/DDBJ whole genome shotgun (WGS) entry which is preliminary data.</text>
</comment>
<dbReference type="InterPro" id="IPR006555">
    <property type="entry name" value="ATP-dep_Helicase_C"/>
</dbReference>
<dbReference type="PANTHER" id="PTHR11472:SF34">
    <property type="entry name" value="REGULATOR OF TELOMERE ELONGATION HELICASE 1"/>
    <property type="match status" value="1"/>
</dbReference>
<keyword evidence="3 6" id="KW-0378">Hydrolase</keyword>
<dbReference type="PROSITE" id="PS51193">
    <property type="entry name" value="HELICASE_ATP_BIND_2"/>
    <property type="match status" value="1"/>
</dbReference>
<evidence type="ECO:0000259" key="9">
    <source>
        <dbReference type="PROSITE" id="PS51194"/>
    </source>
</evidence>
<dbReference type="Gene3D" id="3.30.420.10">
    <property type="entry name" value="Ribonuclease H-like superfamily/Ribonuclease H"/>
    <property type="match status" value="1"/>
</dbReference>
<evidence type="ECO:0000256" key="6">
    <source>
        <dbReference type="HAMAP-Rule" id="MF_02206"/>
    </source>
</evidence>
<keyword evidence="10" id="KW-0347">Helicase</keyword>
<reference evidence="10 11" key="1">
    <citation type="submission" date="2024-09" db="EMBL/GenBank/DDBJ databases">
        <authorList>
            <person name="Sun Q."/>
            <person name="Mori K."/>
        </authorList>
    </citation>
    <scope>NUCLEOTIDE SEQUENCE [LARGE SCALE GENOMIC DNA]</scope>
    <source>
        <strain evidence="10 11">CGMCC 1.9126</strain>
    </source>
</reference>
<evidence type="ECO:0000256" key="5">
    <source>
        <dbReference type="ARBA" id="ARBA00022840"/>
    </source>
</evidence>
<dbReference type="NCBIfam" id="NF005981">
    <property type="entry name" value="PRK08074.1"/>
    <property type="match status" value="1"/>
</dbReference>
<dbReference type="SMART" id="SM00487">
    <property type="entry name" value="DEXDc"/>
    <property type="match status" value="1"/>
</dbReference>
<sequence length="932" mass="106201">MTNRFVVVDLETTGNSPKKGDKIIQFAAVVVENGEIKETFSSLVSSHKPIPLFIEELTGLNNDMLKDAPTFSEIAPKILQLLDGAFFVAHNVLFDLSFLQEELIDSGYEGFFGPVIDTVELSRIVFPTADSFKLTDLSIQEGLAHDRPHQADSDAYVTAELFLILINLLKGLPEVTLRQLLKLSGGLKSDIALLLDEYVLGKSSARDVMPEGLEIFQGLVLRKKEELEEIDHPSEGIYPSTTEEKEAMFQKAFKDYEKRDGQVQMLDHVYSAFQEERHALIEAGTGVGKSLAYLLPAAIFANNTNHKIVVSTYTTQLQEQLLSKDIPLLKKMVDFPLEVVLIKGRHHYISLEKFHQSLYEEEDNYDTSLTKMQILVWLTQTVTGDYEELNLSSGGLLYWNRIKNDSSSFVNDRSWLSHDFYFLIRQRVNDAQIIITNHSLLMVDLNAENSILPPFEYVIIDEAHHFEKAVGKSFNQSIDYLSLRMLLSQFGSTDQRQTFFEFEQILKKLTIEDDEQLLHSFQMNQMIAELQFELDDLFRAIALFVKKNAKKGNQRLIKRVTHDESAKEWNSAVASAERCQFLLKDLHESLCKWVDFVKSQQFTLDEHQKITMNEVISFLDEIEQIRTQMKNLIIQPLPSHVTWIEMDGRATQNLTTIYSQPVIISEFLKEYFFEKKKSAVLTSATMTVNQSFDYVLDSLGLGKKDCSTLHIPSPFAYKEQVQVLIPEDLPEINKVPISDYVAAITEHIISIAEVTKGRMLILFTSYDMLKKTHDLIKESGLLDDYVLFAQGITSGSRSRLTRNFQRFEKSILLGTSSFWEGIDIPGEALSCLIIVRLPFTPPDDPIAEAKGELMQANGQNPFSKHSLPEAVLRFKQGFGRLIRKNTDRGFVIIFDRRIVTTTYGKAFLKSIPSVPVKTLDINEMLTIIEEWL</sequence>
<dbReference type="InterPro" id="IPR014013">
    <property type="entry name" value="Helic_SF1/SF2_ATP-bd_DinG/Rad3"/>
</dbReference>
<dbReference type="CDD" id="cd06127">
    <property type="entry name" value="DEDDh"/>
    <property type="match status" value="1"/>
</dbReference>
<gene>
    <name evidence="6 7 10" type="primary">dinG</name>
    <name evidence="10" type="ORF">ACFFHF_13065</name>
</gene>
<dbReference type="GO" id="GO:0003678">
    <property type="term" value="F:DNA helicase activity"/>
    <property type="evidence" value="ECO:0007669"/>
    <property type="project" value="UniProtKB-EC"/>
</dbReference>
<dbReference type="InterPro" id="IPR006935">
    <property type="entry name" value="Helicase/UvrB_N"/>
</dbReference>
<dbReference type="Gene3D" id="3.40.50.300">
    <property type="entry name" value="P-loop containing nucleotide triphosphate hydrolases"/>
    <property type="match status" value="2"/>
</dbReference>
<dbReference type="InterPro" id="IPR013520">
    <property type="entry name" value="Ribonucl_H"/>
</dbReference>
<evidence type="ECO:0000256" key="3">
    <source>
        <dbReference type="ARBA" id="ARBA00022801"/>
    </source>
</evidence>
<evidence type="ECO:0000256" key="2">
    <source>
        <dbReference type="ARBA" id="ARBA00022741"/>
    </source>
</evidence>
<proteinExistence type="inferred from homology"/>
<keyword evidence="4 6" id="KW-0269">Exonuclease</keyword>
<evidence type="ECO:0000313" key="11">
    <source>
        <dbReference type="Proteomes" id="UP001589738"/>
    </source>
</evidence>
<dbReference type="InterPro" id="IPR014001">
    <property type="entry name" value="Helicase_ATP-bd"/>
</dbReference>
<comment type="similarity">
    <text evidence="6 7">Belongs to the helicase family. DinG subfamily. Type 2 sub-subfamily.</text>
</comment>
<comment type="function">
    <text evidence="6 7">3'-5' exonuclease.</text>
</comment>
<dbReference type="NCBIfam" id="TIGR00573">
    <property type="entry name" value="dnaq"/>
    <property type="match status" value="1"/>
</dbReference>
<feature type="binding site" evidence="6">
    <location>
        <begin position="283"/>
        <end position="290"/>
    </location>
    <ligand>
        <name>ATP</name>
        <dbReference type="ChEBI" id="CHEBI:30616"/>
    </ligand>
</feature>